<keyword evidence="4" id="KW-1185">Reference proteome</keyword>
<proteinExistence type="inferred from homology"/>
<feature type="domain" description="Golgi associated RAB2 interactor protein-like Rab2B-binding" evidence="2">
    <location>
        <begin position="110"/>
        <end position="178"/>
    </location>
</feature>
<reference evidence="3" key="3">
    <citation type="submission" date="2025-09" db="UniProtKB">
        <authorList>
            <consortium name="Ensembl"/>
        </authorList>
    </citation>
    <scope>IDENTIFICATION</scope>
</reference>
<dbReference type="Proteomes" id="UP000001646">
    <property type="component" value="Chromosome 2"/>
</dbReference>
<dbReference type="Pfam" id="PF12480">
    <property type="entry name" value="GARIL_Rab2_bd"/>
    <property type="match status" value="1"/>
</dbReference>
<gene>
    <name evidence="3" type="primary">LOC103277814</name>
</gene>
<dbReference type="GeneTree" id="ENSGT00940000161477"/>
<dbReference type="PANTHER" id="PTHR22574:SF10">
    <property type="entry name" value="GOLGI-ASSOCIATED RAB2 INTERACTOR PROTEIN 1A"/>
    <property type="match status" value="1"/>
</dbReference>
<dbReference type="Ensembl" id="ENSACAT00000045372.1">
    <property type="protein sequence ID" value="ENSACAP00000040707.1"/>
    <property type="gene ID" value="ENSACAG00000045146.1"/>
</dbReference>
<evidence type="ECO:0000313" key="3">
    <source>
        <dbReference type="Ensembl" id="ENSACAP00000040707.1"/>
    </source>
</evidence>
<dbReference type="InterPro" id="IPR022168">
    <property type="entry name" value="GARIL-like_Rab2B-bd"/>
</dbReference>
<dbReference type="AlphaFoldDB" id="A0A803TZR7"/>
<reference evidence="3 4" key="1">
    <citation type="submission" date="2009-12" db="EMBL/GenBank/DDBJ databases">
        <title>The Genome Sequence of Anolis carolinensis (Green Anole Lizard).</title>
        <authorList>
            <consortium name="The Genome Sequencing Platform"/>
            <person name="Di Palma F."/>
            <person name="Alfoldi J."/>
            <person name="Heiman D."/>
            <person name="Young S."/>
            <person name="Grabherr M."/>
            <person name="Johnson J."/>
            <person name="Lander E.S."/>
            <person name="Lindblad-Toh K."/>
        </authorList>
    </citation>
    <scope>NUCLEOTIDE SEQUENCE [LARGE SCALE GENOMIC DNA]</scope>
    <source>
        <strain evidence="3 4">JBL SC #1</strain>
    </source>
</reference>
<evidence type="ECO:0000313" key="4">
    <source>
        <dbReference type="Proteomes" id="UP000001646"/>
    </source>
</evidence>
<sequence length="322" mass="36892">PLSHTVLNITPYFRGASGVNYDMGEELGLEKGLLCQFIHSPVYNLFPRSAVFESNFIQVTKKGRWVDINNVPTVVTMGVTSTDPCLPLPNVLLMAKRRRPHRREDPKRPTLELTRMLPLRYLRLSVQSSRQRILRFQMMTRSDFFLQLHPNHPSIVFALWTRLVNILEHGLSITTKDPAIRIRHSLVPSRPCSSSSSDEGMVKIISKEMSGVVSQISEKIEKEKEIQRRMSFQKEEEEMSALSNDLRMLFYDMPRPLVCAKCKGRLPRSHLRRSASEEAATDSEPNLLPWTDRHSYGLWQQETPGWLQPLCRLSSLAAPTGN</sequence>
<accession>A0A803TZR7</accession>
<evidence type="ECO:0000256" key="1">
    <source>
        <dbReference type="ARBA" id="ARBA00038379"/>
    </source>
</evidence>
<organism evidence="3 4">
    <name type="scientific">Anolis carolinensis</name>
    <name type="common">Green anole</name>
    <name type="synonym">American chameleon</name>
    <dbReference type="NCBI Taxonomy" id="28377"/>
    <lineage>
        <taxon>Eukaryota</taxon>
        <taxon>Metazoa</taxon>
        <taxon>Chordata</taxon>
        <taxon>Craniata</taxon>
        <taxon>Vertebrata</taxon>
        <taxon>Euteleostomi</taxon>
        <taxon>Lepidosauria</taxon>
        <taxon>Squamata</taxon>
        <taxon>Bifurcata</taxon>
        <taxon>Unidentata</taxon>
        <taxon>Episquamata</taxon>
        <taxon>Toxicofera</taxon>
        <taxon>Iguania</taxon>
        <taxon>Dactyloidae</taxon>
        <taxon>Anolis</taxon>
    </lineage>
</organism>
<protein>
    <recommendedName>
        <fullName evidence="2">Golgi associated RAB2 interactor protein-like Rab2B-binding domain-containing protein</fullName>
    </recommendedName>
</protein>
<comment type="similarity">
    <text evidence="1">Belongs to the GARIN family.</text>
</comment>
<evidence type="ECO:0000259" key="2">
    <source>
        <dbReference type="Pfam" id="PF12480"/>
    </source>
</evidence>
<reference evidence="3" key="2">
    <citation type="submission" date="2025-08" db="UniProtKB">
        <authorList>
            <consortium name="Ensembl"/>
        </authorList>
    </citation>
    <scope>IDENTIFICATION</scope>
</reference>
<dbReference type="InParanoid" id="A0A803TZR7"/>
<name>A0A803TZR7_ANOCA</name>
<dbReference type="PANTHER" id="PTHR22574">
    <property type="match status" value="1"/>
</dbReference>